<protein>
    <recommendedName>
        <fullName evidence="14">HNH Cas9-type domain-containing protein</fullName>
    </recommendedName>
</protein>
<evidence type="ECO:0000256" key="11">
    <source>
        <dbReference type="ARBA" id="ARBA00046380"/>
    </source>
</evidence>
<evidence type="ECO:0000256" key="5">
    <source>
        <dbReference type="ARBA" id="ARBA00022801"/>
    </source>
</evidence>
<dbReference type="PROSITE" id="PS51749">
    <property type="entry name" value="HNH_CAS9"/>
    <property type="match status" value="1"/>
</dbReference>
<comment type="caution">
    <text evidence="15">The sequence shown here is derived from an EMBL/GenBank/DDBJ whole genome shotgun (WGS) entry which is preliminary data.</text>
</comment>
<reference evidence="16" key="1">
    <citation type="journal article" date="2019" name="Int. J. Syst. Evol. Microbiol.">
        <title>The Global Catalogue of Microorganisms (GCM) 10K type strain sequencing project: providing services to taxonomists for standard genome sequencing and annotation.</title>
        <authorList>
            <consortium name="The Broad Institute Genomics Platform"/>
            <consortium name="The Broad Institute Genome Sequencing Center for Infectious Disease"/>
            <person name="Wu L."/>
            <person name="Ma J."/>
        </authorList>
    </citation>
    <scope>NUCLEOTIDE SEQUENCE [LARGE SCALE GENOMIC DNA]</scope>
    <source>
        <strain evidence="16">CGMCC 1.7656</strain>
    </source>
</reference>
<evidence type="ECO:0000313" key="16">
    <source>
        <dbReference type="Proteomes" id="UP000620064"/>
    </source>
</evidence>
<dbReference type="InterPro" id="IPR028629">
    <property type="entry name" value="Cas9"/>
</dbReference>
<evidence type="ECO:0000256" key="12">
    <source>
        <dbReference type="PROSITE-ProRule" id="PRU01085"/>
    </source>
</evidence>
<keyword evidence="4 12" id="KW-0255">Endonuclease</keyword>
<comment type="cofactor">
    <cofactor evidence="1">
        <name>Mg(2+)</name>
        <dbReference type="ChEBI" id="CHEBI:18420"/>
    </cofactor>
</comment>
<keyword evidence="3" id="KW-0479">Metal-binding</keyword>
<keyword evidence="13" id="KW-0175">Coiled coil</keyword>
<dbReference type="NCBIfam" id="TIGR01865">
    <property type="entry name" value="cas_Csn1"/>
    <property type="match status" value="2"/>
</dbReference>
<feature type="coiled-coil region" evidence="13">
    <location>
        <begin position="1214"/>
        <end position="1241"/>
    </location>
</feature>
<dbReference type="Pfam" id="PF13395">
    <property type="entry name" value="HNH_4"/>
    <property type="match status" value="1"/>
</dbReference>
<dbReference type="InterPro" id="IPR033114">
    <property type="entry name" value="HNH_CAS9"/>
</dbReference>
<keyword evidence="6" id="KW-0460">Magnesium</keyword>
<sequence length="1462" mass="174548">MSNKKFGIDLGTNSYGWAIRNFDLEENQIEKAGVIRFGSGVGIDKSGSVFTFASVRTKGRGVRNRYKSEKNRKFELLKYLIKYKYVPLTENELKSWKNYVHPNLRTNEIISRKFPKENIKFLNWLQNDFSYLDFDEKLNIYEIRAKLVNEKIEDEILRKHLLGRVLYHIANHRGFKSSKKVKENIEDDNAEDDISLNRKNPIGAERKKASKIEEIALKYNVKTIGEAFAKEISFGNRVRQELQQYAIRIKQEEEVKLIFEKQGYVLESEEFKNLFKSVFFQKKLKSQKGNVGNCTLEKNKTRCYLSHYDFEEFSVREFLNNVRINRKPLTKNIKDILWNDFFLKRVKSNFKFSEIKEFLYVNFYCKETDYFNYRDKQTIGGCPISSYFFKIFGENWRDLRIETNLQKANAKRKDKRIIYNIEDVWHLLLDEEDDENLKTIFLNKYNFSEKQIIDLLKCSRKFEQGFASLSLNAIRKILVFLREDFDNVSAKLLANVPIVIGKEQYESNRKKIIEFLINIQDEVNFEKLTSNIVNELIYEWKNEEQKRGYRDVEYKLSNNVEGKDILNKLQIRFGKDTWTDYSEEIKKKYYNTCFNKFQFFFKTSKREFIKLPTLKDTFKGYLKNNFLSHFSEDTINKKLERIYHPSETIIYQKPENSDVILQLGSPKHPALKQPKALKSLHILKNHLNQLLKEEIIDSDTEIIIEIARELNDINRAWAIEQYQKKQEQEREEIKVLLEEYFLSNGLNVNPQSEDDNDKMRLAIEQIEMEEKDYDYSIKENSKTKEKKWDYFIKQEKSKIEKYVDKIKLWKEQNFRCIYTNKSISFKDLFNDRIVDFEHTIPYEISQDNSLRNKTLCYSHYNTNIKKAKIPTELIDDYETIRNNIEHWVQKVKFIEDRIEFWKLESKKAVGDKERKDSAIRERHLWSLELNYWKGKVEGFLVKEITEKWLNSQLVDTQIMTKYAYHFLKTIFNKVRVVKGNDTKEFRKILQVQPKEELEKNRTHHSHHAIDAAVLTLIPPSPEKERIKVIAEEFRKKYKKQYHDYVPYRNYSSEHVLKIKDEIIINYKEKDKIFSSFVKNLKKNGKRIPLEIYNKQTNKKEIVYQKNEKGEIEFRKYEDGNFIIKKDQFGNPIKDQFGGKIPIPEYKKMKGDGFRGSIFQDSFYSELSYFERDENGNFKFDKEGNHILKKNVIAKRIPIDDAKKKIDAIIDFQVKENVKKEIERIKEEENLLKDNKLELVDKKIYQLNRKGERVKDQFGKFITYRHVRCAIPNTKVVPIKNHLYGDNRHYLAQHEEVSLAAIYEIKTKNKIKRELKTLNPIHIAELKNNLNILDKKDFFEYLIDEKTGEIIYPKYVFSKKTKVLFYGNETIEDLKRIYNEGNIEDIQKRFFMISGIEENKAGKKIIFQNCFMAGDALKSLPKNLSELNLNENVETYKLSQGNWNFIMEGYDFKINALGEIEFK</sequence>
<comment type="subunit">
    <text evidence="11">Monomer. Binds crRNA and tracrRNA.</text>
</comment>
<dbReference type="InterPro" id="IPR041383">
    <property type="entry name" value="RuvC_III"/>
</dbReference>
<evidence type="ECO:0000256" key="6">
    <source>
        <dbReference type="ARBA" id="ARBA00022842"/>
    </source>
</evidence>
<dbReference type="Pfam" id="PF18541">
    <property type="entry name" value="RuvC_III"/>
    <property type="match status" value="1"/>
</dbReference>
<organism evidence="15 16">
    <name type="scientific">Cloacibacterium rupense</name>
    <dbReference type="NCBI Taxonomy" id="517423"/>
    <lineage>
        <taxon>Bacteria</taxon>
        <taxon>Pseudomonadati</taxon>
        <taxon>Bacteroidota</taxon>
        <taxon>Flavobacteriia</taxon>
        <taxon>Flavobacteriales</taxon>
        <taxon>Weeksellaceae</taxon>
    </lineage>
</organism>
<evidence type="ECO:0000259" key="14">
    <source>
        <dbReference type="PROSITE" id="PS51749"/>
    </source>
</evidence>
<keyword evidence="2 12" id="KW-0540">Nuclease</keyword>
<keyword evidence="7" id="KW-0694">RNA-binding</keyword>
<keyword evidence="8" id="KW-0051">Antiviral defense</keyword>
<accession>A0ABQ2NJQ9</accession>
<evidence type="ECO:0000256" key="9">
    <source>
        <dbReference type="ARBA" id="ARBA00023125"/>
    </source>
</evidence>
<evidence type="ECO:0000256" key="10">
    <source>
        <dbReference type="ARBA" id="ARBA00023211"/>
    </source>
</evidence>
<evidence type="ECO:0000256" key="1">
    <source>
        <dbReference type="ARBA" id="ARBA00001946"/>
    </source>
</evidence>
<keyword evidence="10" id="KW-0464">Manganese</keyword>
<keyword evidence="16" id="KW-1185">Reference proteome</keyword>
<evidence type="ECO:0000256" key="13">
    <source>
        <dbReference type="SAM" id="Coils"/>
    </source>
</evidence>
<gene>
    <name evidence="15" type="ORF">GCM10010992_19970</name>
</gene>
<evidence type="ECO:0000256" key="7">
    <source>
        <dbReference type="ARBA" id="ARBA00022884"/>
    </source>
</evidence>
<dbReference type="Proteomes" id="UP000620064">
    <property type="component" value="Unassembled WGS sequence"/>
</dbReference>
<evidence type="ECO:0000256" key="4">
    <source>
        <dbReference type="ARBA" id="ARBA00022759"/>
    </source>
</evidence>
<dbReference type="Gene3D" id="3.30.420.10">
    <property type="entry name" value="Ribonuclease H-like superfamily/Ribonuclease H"/>
    <property type="match status" value="1"/>
</dbReference>
<evidence type="ECO:0000313" key="15">
    <source>
        <dbReference type="EMBL" id="GGP05104.1"/>
    </source>
</evidence>
<keyword evidence="9 12" id="KW-0238">DNA-binding</keyword>
<evidence type="ECO:0000256" key="2">
    <source>
        <dbReference type="ARBA" id="ARBA00022722"/>
    </source>
</evidence>
<evidence type="ECO:0000256" key="8">
    <source>
        <dbReference type="ARBA" id="ARBA00023118"/>
    </source>
</evidence>
<dbReference type="EMBL" id="BMLV01000004">
    <property type="protein sequence ID" value="GGP05104.1"/>
    <property type="molecule type" value="Genomic_DNA"/>
</dbReference>
<proteinExistence type="predicted"/>
<keyword evidence="5 12" id="KW-0378">Hydrolase</keyword>
<dbReference type="InterPro" id="IPR003615">
    <property type="entry name" value="HNH_nuc"/>
</dbReference>
<name>A0ABQ2NJQ9_9FLAO</name>
<dbReference type="InterPro" id="IPR036397">
    <property type="entry name" value="RNaseH_sf"/>
</dbReference>
<evidence type="ECO:0000256" key="3">
    <source>
        <dbReference type="ARBA" id="ARBA00022723"/>
    </source>
</evidence>
<feature type="domain" description="HNH Cas9-type" evidence="14">
    <location>
        <begin position="756"/>
        <end position="924"/>
    </location>
</feature>
<dbReference type="RefSeq" id="WP_188617970.1">
    <property type="nucleotide sequence ID" value="NZ_BMLV01000004.1"/>
</dbReference>